<feature type="region of interest" description="Disordered" evidence="1">
    <location>
        <begin position="1"/>
        <end position="21"/>
    </location>
</feature>
<dbReference type="PANTHER" id="PTHR31739:SF25">
    <property type="entry name" value="(E,E)-GERANYLLINALOOL SYNTHASE"/>
    <property type="match status" value="1"/>
</dbReference>
<evidence type="ECO:0000313" key="3">
    <source>
        <dbReference type="EMBL" id="MFA1542311.1"/>
    </source>
</evidence>
<dbReference type="EMBL" id="JAXCEI010000012">
    <property type="protein sequence ID" value="MFA1542311.1"/>
    <property type="molecule type" value="Genomic_DNA"/>
</dbReference>
<accession>A0ABV4QI01</accession>
<dbReference type="InterPro" id="IPR050148">
    <property type="entry name" value="Terpene_synthase-like"/>
</dbReference>
<evidence type="ECO:0000259" key="2">
    <source>
        <dbReference type="Pfam" id="PF13243"/>
    </source>
</evidence>
<comment type="caution">
    <text evidence="3">The sequence shown here is derived from an EMBL/GenBank/DDBJ whole genome shotgun (WGS) entry which is preliminary data.</text>
</comment>
<keyword evidence="4" id="KW-1185">Reference proteome</keyword>
<dbReference type="Pfam" id="PF13243">
    <property type="entry name" value="SQHop_cyclase_C"/>
    <property type="match status" value="1"/>
</dbReference>
<dbReference type="InterPro" id="IPR032696">
    <property type="entry name" value="SQ_cyclase_C"/>
</dbReference>
<dbReference type="Proteomes" id="UP001569963">
    <property type="component" value="Unassembled WGS sequence"/>
</dbReference>
<feature type="domain" description="Squalene cyclase C-terminal" evidence="2">
    <location>
        <begin position="413"/>
        <end position="489"/>
    </location>
</feature>
<evidence type="ECO:0000313" key="4">
    <source>
        <dbReference type="Proteomes" id="UP001569963"/>
    </source>
</evidence>
<dbReference type="Gene3D" id="1.50.10.20">
    <property type="match status" value="1"/>
</dbReference>
<protein>
    <submittedName>
        <fullName evidence="3">Prenyltransferase/squalene oxidase repeat-containing protein</fullName>
    </submittedName>
</protein>
<evidence type="ECO:0000256" key="1">
    <source>
        <dbReference type="SAM" id="MobiDB-lite"/>
    </source>
</evidence>
<reference evidence="3 4" key="1">
    <citation type="submission" date="2023-11" db="EMBL/GenBank/DDBJ databases">
        <title>Actinomadura monticuli sp. nov., isolated from volcanic ash.</title>
        <authorList>
            <person name="Lee S.D."/>
            <person name="Yang H."/>
            <person name="Kim I.S."/>
        </authorList>
    </citation>
    <scope>NUCLEOTIDE SEQUENCE [LARGE SCALE GENOMIC DNA]</scope>
    <source>
        <strain evidence="3 4">DLS-62</strain>
    </source>
</reference>
<sequence>MSVDDRPVPRTAVPSQRLPSARAVDTAGEARALIDGLVARPWGQVSPSVYETGRVVTFAPWLSGHDRRLSYLLETQRPDGVWGAPADGYALVPTLSAVEALLTELTGEHRPARDGVAAVHRGWLVRSAAAGLRAIEARMCGSAAASMELPDLPAIELIAPALTGRINASLARLADRPVHGLAAWAGRELGPPAGLGGTKLEFVRALLRSGTDVPRKLLHALEIADGEPAGPPRLRPEPTGTIGASPAATAAWLSARAPDDPSSPARWYLETVVAQHGGPVPCGFPLTVFERGWVLAWLIRAGIPVTVPPELVLSLTAPLGPAGTPAADGLPADADTTAGALYALALLGAHHRPDPLYAYETDTHFCTWQGEEGASVTTNAHVLEAFGQYLAASDRAAGDRGGGASGTDTARYAATVVKVAGWLRGQQRPDGSWADRWHASPHYATACAAVALAGFGGPASDAAVDAARAWVLASQHPDGSWGGWGGTPEETSYAVQLLLLTGRPLDAAAKDAVERALPTLLHSLTSADGGGADEPALWHDKDLYRPAAIVRAGVLAALHLAGAAPAAEAMFG</sequence>
<name>A0ABV4QI01_9ACTN</name>
<dbReference type="RefSeq" id="WP_371952463.1">
    <property type="nucleotide sequence ID" value="NZ_JAXCEI010000012.1"/>
</dbReference>
<proteinExistence type="predicted"/>
<dbReference type="InterPro" id="IPR008930">
    <property type="entry name" value="Terpenoid_cyclase/PrenylTrfase"/>
</dbReference>
<dbReference type="SUPFAM" id="SSF48239">
    <property type="entry name" value="Terpenoid cyclases/Protein prenyltransferases"/>
    <property type="match status" value="1"/>
</dbReference>
<dbReference type="PANTHER" id="PTHR31739">
    <property type="entry name" value="ENT-COPALYL DIPHOSPHATE SYNTHASE, CHLOROPLASTIC"/>
    <property type="match status" value="1"/>
</dbReference>
<gene>
    <name evidence="3" type="ORF">SM611_25530</name>
</gene>
<organism evidence="3 4">
    <name type="scientific">Actinomadura monticuli</name>
    <dbReference type="NCBI Taxonomy" id="3097367"/>
    <lineage>
        <taxon>Bacteria</taxon>
        <taxon>Bacillati</taxon>
        <taxon>Actinomycetota</taxon>
        <taxon>Actinomycetes</taxon>
        <taxon>Streptosporangiales</taxon>
        <taxon>Thermomonosporaceae</taxon>
        <taxon>Actinomadura</taxon>
    </lineage>
</organism>